<feature type="domain" description="Sulfatase N-terminal" evidence="6">
    <location>
        <begin position="7"/>
        <end position="371"/>
    </location>
</feature>
<name>H2YNE6_CIOSA</name>
<evidence type="ECO:0000313" key="7">
    <source>
        <dbReference type="Ensembl" id="ENSCSAVP00000006853.1"/>
    </source>
</evidence>
<dbReference type="FunCoup" id="H2YNE6">
    <property type="interactions" value="1"/>
</dbReference>
<dbReference type="Proteomes" id="UP000007875">
    <property type="component" value="Unassembled WGS sequence"/>
</dbReference>
<evidence type="ECO:0000313" key="8">
    <source>
        <dbReference type="Proteomes" id="UP000007875"/>
    </source>
</evidence>
<reference evidence="8" key="1">
    <citation type="submission" date="2003-08" db="EMBL/GenBank/DDBJ databases">
        <authorList>
            <person name="Birren B."/>
            <person name="Nusbaum C."/>
            <person name="Abebe A."/>
            <person name="Abouelleil A."/>
            <person name="Adekoya E."/>
            <person name="Ait-zahra M."/>
            <person name="Allen N."/>
            <person name="Allen T."/>
            <person name="An P."/>
            <person name="Anderson M."/>
            <person name="Anderson S."/>
            <person name="Arachchi H."/>
            <person name="Armbruster J."/>
            <person name="Bachantsang P."/>
            <person name="Baldwin J."/>
            <person name="Barry A."/>
            <person name="Bayul T."/>
            <person name="Blitshsteyn B."/>
            <person name="Bloom T."/>
            <person name="Blye J."/>
            <person name="Boguslavskiy L."/>
            <person name="Borowsky M."/>
            <person name="Boukhgalter B."/>
            <person name="Brunache A."/>
            <person name="Butler J."/>
            <person name="Calixte N."/>
            <person name="Calvo S."/>
            <person name="Camarata J."/>
            <person name="Campo K."/>
            <person name="Chang J."/>
            <person name="Cheshatsang Y."/>
            <person name="Citroen M."/>
            <person name="Collymore A."/>
            <person name="Considine T."/>
            <person name="Cook A."/>
            <person name="Cooke P."/>
            <person name="Corum B."/>
            <person name="Cuomo C."/>
            <person name="David R."/>
            <person name="Dawoe T."/>
            <person name="Degray S."/>
            <person name="Dodge S."/>
            <person name="Dooley K."/>
            <person name="Dorje P."/>
            <person name="Dorjee K."/>
            <person name="Dorris L."/>
            <person name="Duffey N."/>
            <person name="Dupes A."/>
            <person name="Elkins T."/>
            <person name="Engels R."/>
            <person name="Erickson J."/>
            <person name="Farina A."/>
            <person name="Faro S."/>
            <person name="Ferreira P."/>
            <person name="Fischer H."/>
            <person name="Fitzgerald M."/>
            <person name="Foley K."/>
            <person name="Gage D."/>
            <person name="Galagan J."/>
            <person name="Gearin G."/>
            <person name="Gnerre S."/>
            <person name="Gnirke A."/>
            <person name="Goyette A."/>
            <person name="Graham J."/>
            <person name="Grandbois E."/>
            <person name="Gyaltsen K."/>
            <person name="Hafez N."/>
            <person name="Hagopian D."/>
            <person name="Hagos B."/>
            <person name="Hall J."/>
            <person name="Hatcher B."/>
            <person name="Heller A."/>
            <person name="Higgins H."/>
            <person name="Honan T."/>
            <person name="Horn A."/>
            <person name="Houde N."/>
            <person name="Hughes L."/>
            <person name="Hulme W."/>
            <person name="Husby E."/>
            <person name="Iliev I."/>
            <person name="Jaffe D."/>
            <person name="Jones C."/>
            <person name="Kamal M."/>
            <person name="Kamat A."/>
            <person name="Kamvysselis M."/>
            <person name="Karlsson E."/>
            <person name="Kells C."/>
            <person name="Kieu A."/>
            <person name="Kisner P."/>
            <person name="Kodira C."/>
            <person name="Kulbokas E."/>
            <person name="Labutti K."/>
            <person name="Lama D."/>
            <person name="Landers T."/>
            <person name="Leger J."/>
            <person name="Levine S."/>
            <person name="Lewis D."/>
            <person name="Lewis T."/>
            <person name="Lindblad-toh K."/>
            <person name="Liu X."/>
            <person name="Lokyitsang T."/>
            <person name="Lokyitsang Y."/>
            <person name="Lucien O."/>
            <person name="Lui A."/>
            <person name="Ma L.J."/>
            <person name="Mabbitt R."/>
            <person name="Macdonald J."/>
            <person name="Maclean C."/>
            <person name="Major J."/>
            <person name="Manning J."/>
            <person name="Marabella R."/>
            <person name="Maru K."/>
            <person name="Matthews C."/>
            <person name="Mauceli E."/>
            <person name="Mccarthy M."/>
            <person name="Mcdonough S."/>
            <person name="Mcghee T."/>
            <person name="Meldrim J."/>
            <person name="Meneus L."/>
            <person name="Mesirov J."/>
            <person name="Mihalev A."/>
            <person name="Mihova T."/>
            <person name="Mikkelsen T."/>
            <person name="Mlenga V."/>
            <person name="Moru K."/>
            <person name="Mozes J."/>
            <person name="Mulrain L."/>
            <person name="Munson G."/>
            <person name="Naylor J."/>
            <person name="Newes C."/>
            <person name="Nguyen C."/>
            <person name="Nguyen N."/>
            <person name="Nguyen T."/>
            <person name="Nicol R."/>
            <person name="Nielsen C."/>
            <person name="Nizzari M."/>
            <person name="Norbu C."/>
            <person name="Norbu N."/>
            <person name="O'donnell P."/>
            <person name="Okoawo O."/>
            <person name="O'leary S."/>
            <person name="Omotosho B."/>
            <person name="O'neill K."/>
            <person name="Osman S."/>
            <person name="Parker S."/>
            <person name="Perrin D."/>
            <person name="Phunkhang P."/>
            <person name="Piqani B."/>
            <person name="Purcell S."/>
            <person name="Rachupka T."/>
            <person name="Ramasamy U."/>
            <person name="Rameau R."/>
            <person name="Ray V."/>
            <person name="Raymond C."/>
            <person name="Retta R."/>
            <person name="Richardson S."/>
            <person name="Rise C."/>
            <person name="Rodriguez J."/>
            <person name="Rogers J."/>
            <person name="Rogov P."/>
            <person name="Rutman M."/>
            <person name="Schupbach R."/>
            <person name="Seaman C."/>
            <person name="Settipalli S."/>
            <person name="Sharpe T."/>
            <person name="Sheridan J."/>
            <person name="Sherpa N."/>
            <person name="Shi J."/>
            <person name="Smirnov S."/>
            <person name="Smith C."/>
            <person name="Sougnez C."/>
            <person name="Spencer B."/>
            <person name="Stalker J."/>
            <person name="Stange-thomann N."/>
            <person name="Stavropoulos S."/>
            <person name="Stetson K."/>
            <person name="Stone C."/>
            <person name="Stone S."/>
            <person name="Stubbs M."/>
            <person name="Talamas J."/>
            <person name="Tchuinga P."/>
            <person name="Tenzing P."/>
            <person name="Tesfaye S."/>
            <person name="Theodore J."/>
            <person name="Thoulutsang Y."/>
            <person name="Topham K."/>
            <person name="Towey S."/>
            <person name="Tsamla T."/>
            <person name="Tsomo N."/>
            <person name="Vallee D."/>
            <person name="Vassiliev H."/>
            <person name="Venkataraman V."/>
            <person name="Vinson J."/>
            <person name="Vo A."/>
            <person name="Wade C."/>
            <person name="Wang S."/>
            <person name="Wangchuk T."/>
            <person name="Wangdi T."/>
            <person name="Whittaker C."/>
            <person name="Wilkinson J."/>
            <person name="Wu Y."/>
            <person name="Wyman D."/>
            <person name="Yadav S."/>
            <person name="Yang S."/>
            <person name="Yang X."/>
            <person name="Yeager S."/>
            <person name="Yee E."/>
            <person name="Young G."/>
            <person name="Zainoun J."/>
            <person name="Zembeck L."/>
            <person name="Zimmer A."/>
            <person name="Zody M."/>
            <person name="Lander E."/>
        </authorList>
    </citation>
    <scope>NUCLEOTIDE SEQUENCE [LARGE SCALE GENOMIC DNA]</scope>
</reference>
<evidence type="ECO:0000256" key="3">
    <source>
        <dbReference type="ARBA" id="ARBA00022723"/>
    </source>
</evidence>
<dbReference type="PANTHER" id="PTHR42693">
    <property type="entry name" value="ARYLSULFATASE FAMILY MEMBER"/>
    <property type="match status" value="1"/>
</dbReference>
<evidence type="ECO:0000256" key="2">
    <source>
        <dbReference type="ARBA" id="ARBA00008779"/>
    </source>
</evidence>
<keyword evidence="3" id="KW-0479">Metal-binding</keyword>
<evidence type="ECO:0000259" key="6">
    <source>
        <dbReference type="Pfam" id="PF00884"/>
    </source>
</evidence>
<dbReference type="InterPro" id="IPR000917">
    <property type="entry name" value="Sulfatase_N"/>
</dbReference>
<dbReference type="Gene3D" id="3.40.720.10">
    <property type="entry name" value="Alkaline Phosphatase, subunit A"/>
    <property type="match status" value="1"/>
</dbReference>
<keyword evidence="8" id="KW-1185">Reference proteome</keyword>
<protein>
    <recommendedName>
        <fullName evidence="6">Sulfatase N-terminal domain-containing protein</fullName>
    </recommendedName>
</protein>
<accession>H2YNE6</accession>
<evidence type="ECO:0000256" key="1">
    <source>
        <dbReference type="ARBA" id="ARBA00001913"/>
    </source>
</evidence>
<reference evidence="7" key="3">
    <citation type="submission" date="2025-09" db="UniProtKB">
        <authorList>
            <consortium name="Ensembl"/>
        </authorList>
    </citation>
    <scope>IDENTIFICATION</scope>
</reference>
<dbReference type="Gene3D" id="1.10.287.550">
    <property type="entry name" value="Helix hairpin bin"/>
    <property type="match status" value="1"/>
</dbReference>
<sequence length="528" mass="58959">NLINGRPNIVLIFADDMGYGDLHSYGHPTQEYGAIDDLAAEGVRFTQWYSADSLCTPSRAALLTGSLPIRSGMVGPRRVLHVDDAGGLPKNETTIAEALREQGYSTGMVGKWHLGNEVEQNDGRHLPCHHGFDYVGTILPFTFHFLCDPKRVRSQRFLMKIYNLINFYFLSFIIHLLKYSIPPPNVLCPIITQSTPQFSLDKMKTKCFLTRNTSIIQQPIVPETMTQQIVDDVKYYITKNKQGPFFLYMSLPQLHSAMMCNPQFCNKSKRGIYGDNLNEMAWAVGEVVRLLRQLQIDRNTLVLFISDNGPALELCFHGGSSGFLKGGKATTWDGGIRIPAIAWWPGKIQPGINTQVLSSMDVFPTLLQLAGGNGRNNGNLDGKSIADLLLGNHDTEIHKILFHYCSDRLMAVRFGKYKIHYHTQPLPRYGDNCPDGNPIEDLITGLGCYENTTTHKPPLIYNIETDPGETHLLDPSNQQNVLEEVEARIKAHKATIVPVKSQLGNSREILKPCCNPPTCVCNYPASVT</sequence>
<dbReference type="InterPro" id="IPR024607">
    <property type="entry name" value="Sulfatase_CS"/>
</dbReference>
<proteinExistence type="inferred from homology"/>
<dbReference type="GO" id="GO:0004065">
    <property type="term" value="F:arylsulfatase activity"/>
    <property type="evidence" value="ECO:0007669"/>
    <property type="project" value="TreeGrafter"/>
</dbReference>
<dbReference type="AlphaFoldDB" id="H2YNE6"/>
<dbReference type="Pfam" id="PF14707">
    <property type="entry name" value="Sulfatase_C"/>
    <property type="match status" value="1"/>
</dbReference>
<dbReference type="InterPro" id="IPR050738">
    <property type="entry name" value="Sulfatase"/>
</dbReference>
<dbReference type="GeneTree" id="ENSGT00940000169960"/>
<comment type="cofactor">
    <cofactor evidence="1">
        <name>Ca(2+)</name>
        <dbReference type="ChEBI" id="CHEBI:29108"/>
    </cofactor>
</comment>
<dbReference type="eggNOG" id="KOG3867">
    <property type="taxonomic scope" value="Eukaryota"/>
</dbReference>
<dbReference type="InterPro" id="IPR017850">
    <property type="entry name" value="Alkaline_phosphatase_core_sf"/>
</dbReference>
<dbReference type="STRING" id="51511.ENSCSAVP00000006853"/>
<dbReference type="OMA" id="IPFIAWQ"/>
<evidence type="ECO:0000256" key="5">
    <source>
        <dbReference type="ARBA" id="ARBA00022837"/>
    </source>
</evidence>
<organism evidence="7 8">
    <name type="scientific">Ciona savignyi</name>
    <name type="common">Pacific transparent sea squirt</name>
    <dbReference type="NCBI Taxonomy" id="51511"/>
    <lineage>
        <taxon>Eukaryota</taxon>
        <taxon>Metazoa</taxon>
        <taxon>Chordata</taxon>
        <taxon>Tunicata</taxon>
        <taxon>Ascidiacea</taxon>
        <taxon>Phlebobranchia</taxon>
        <taxon>Cionidae</taxon>
        <taxon>Ciona</taxon>
    </lineage>
</organism>
<comment type="similarity">
    <text evidence="2">Belongs to the sulfatase family.</text>
</comment>
<reference evidence="7" key="2">
    <citation type="submission" date="2025-08" db="UniProtKB">
        <authorList>
            <consortium name="Ensembl"/>
        </authorList>
    </citation>
    <scope>IDENTIFICATION</scope>
</reference>
<dbReference type="SUPFAM" id="SSF53649">
    <property type="entry name" value="Alkaline phosphatase-like"/>
    <property type="match status" value="1"/>
</dbReference>
<keyword evidence="5" id="KW-0106">Calcium</keyword>
<dbReference type="Gene3D" id="3.30.1120.10">
    <property type="match status" value="1"/>
</dbReference>
<dbReference type="PROSITE" id="PS00523">
    <property type="entry name" value="SULFATASE_1"/>
    <property type="match status" value="1"/>
</dbReference>
<dbReference type="Ensembl" id="ENSCSAVT00000006940.1">
    <property type="protein sequence ID" value="ENSCSAVP00000006853.1"/>
    <property type="gene ID" value="ENSCSAVG00000004085.1"/>
</dbReference>
<dbReference type="PROSITE" id="PS00149">
    <property type="entry name" value="SULFATASE_2"/>
    <property type="match status" value="1"/>
</dbReference>
<evidence type="ECO:0000256" key="4">
    <source>
        <dbReference type="ARBA" id="ARBA00022801"/>
    </source>
</evidence>
<dbReference type="GO" id="GO:0046872">
    <property type="term" value="F:metal ion binding"/>
    <property type="evidence" value="ECO:0007669"/>
    <property type="project" value="UniProtKB-KW"/>
</dbReference>
<dbReference type="PANTHER" id="PTHR42693:SF15">
    <property type="entry name" value="ARYLSULFATASE"/>
    <property type="match status" value="1"/>
</dbReference>
<dbReference type="Pfam" id="PF00884">
    <property type="entry name" value="Sulfatase"/>
    <property type="match status" value="1"/>
</dbReference>
<dbReference type="InParanoid" id="H2YNE6"/>
<keyword evidence="4" id="KW-0378">Hydrolase</keyword>